<organism evidence="2 3">
    <name type="scientific">Liparis tanakae</name>
    <name type="common">Tanaka's snailfish</name>
    <dbReference type="NCBI Taxonomy" id="230148"/>
    <lineage>
        <taxon>Eukaryota</taxon>
        <taxon>Metazoa</taxon>
        <taxon>Chordata</taxon>
        <taxon>Craniata</taxon>
        <taxon>Vertebrata</taxon>
        <taxon>Euteleostomi</taxon>
        <taxon>Actinopterygii</taxon>
        <taxon>Neopterygii</taxon>
        <taxon>Teleostei</taxon>
        <taxon>Neoteleostei</taxon>
        <taxon>Acanthomorphata</taxon>
        <taxon>Eupercaria</taxon>
        <taxon>Perciformes</taxon>
        <taxon>Cottioidei</taxon>
        <taxon>Cottales</taxon>
        <taxon>Liparidae</taxon>
        <taxon>Liparis</taxon>
    </lineage>
</organism>
<gene>
    <name evidence="2" type="ORF">EYF80_021356</name>
</gene>
<name>A0A4Z2HT12_9TELE</name>
<evidence type="ECO:0000256" key="1">
    <source>
        <dbReference type="SAM" id="MobiDB-lite"/>
    </source>
</evidence>
<feature type="region of interest" description="Disordered" evidence="1">
    <location>
        <begin position="21"/>
        <end position="61"/>
    </location>
</feature>
<dbReference type="EMBL" id="SRLO01000190">
    <property type="protein sequence ID" value="TNN68435.1"/>
    <property type="molecule type" value="Genomic_DNA"/>
</dbReference>
<evidence type="ECO:0000313" key="2">
    <source>
        <dbReference type="EMBL" id="TNN68435.1"/>
    </source>
</evidence>
<dbReference type="AlphaFoldDB" id="A0A4Z2HT12"/>
<protein>
    <submittedName>
        <fullName evidence="2">Uncharacterized protein</fullName>
    </submittedName>
</protein>
<feature type="compositionally biased region" description="Polar residues" evidence="1">
    <location>
        <begin position="94"/>
        <end position="107"/>
    </location>
</feature>
<comment type="caution">
    <text evidence="2">The sequence shown here is derived from an EMBL/GenBank/DDBJ whole genome shotgun (WGS) entry which is preliminary data.</text>
</comment>
<keyword evidence="3" id="KW-1185">Reference proteome</keyword>
<accession>A0A4Z2HT12</accession>
<evidence type="ECO:0000313" key="3">
    <source>
        <dbReference type="Proteomes" id="UP000314294"/>
    </source>
</evidence>
<reference evidence="2 3" key="1">
    <citation type="submission" date="2019-03" db="EMBL/GenBank/DDBJ databases">
        <title>First draft genome of Liparis tanakae, snailfish: a comprehensive survey of snailfish specific genes.</title>
        <authorList>
            <person name="Kim W."/>
            <person name="Song I."/>
            <person name="Jeong J.-H."/>
            <person name="Kim D."/>
            <person name="Kim S."/>
            <person name="Ryu S."/>
            <person name="Song J.Y."/>
            <person name="Lee S.K."/>
        </authorList>
    </citation>
    <scope>NUCLEOTIDE SEQUENCE [LARGE SCALE GENOMIC DNA]</scope>
    <source>
        <tissue evidence="2">Muscle</tissue>
    </source>
</reference>
<proteinExistence type="predicted"/>
<feature type="compositionally biased region" description="Low complexity" evidence="1">
    <location>
        <begin position="40"/>
        <end position="51"/>
    </location>
</feature>
<sequence length="115" mass="12808">MLWTRSRRWPLQLVYSTAHCRGSKQDGHFSPMNGQRQTDSQQSSGSLQPGSTRRRDYSKMADLETINTNKRTQTCMRAPVSSLSLSSCLNSTVTALSQSRPASSTSVVLLMKKEP</sequence>
<dbReference type="Proteomes" id="UP000314294">
    <property type="component" value="Unassembled WGS sequence"/>
</dbReference>
<feature type="region of interest" description="Disordered" evidence="1">
    <location>
        <begin position="94"/>
        <end position="115"/>
    </location>
</feature>